<name>A0A7R9LIU8_9ACAR</name>
<evidence type="ECO:0000259" key="1">
    <source>
        <dbReference type="Pfam" id="PF01712"/>
    </source>
</evidence>
<keyword evidence="3" id="KW-1185">Reference proteome</keyword>
<dbReference type="Proteomes" id="UP000728032">
    <property type="component" value="Unassembled WGS sequence"/>
</dbReference>
<dbReference type="Gene3D" id="3.40.50.300">
    <property type="entry name" value="P-loop containing nucleotide triphosphate hydrolases"/>
    <property type="match status" value="2"/>
</dbReference>
<evidence type="ECO:0000313" key="3">
    <source>
        <dbReference type="Proteomes" id="UP000728032"/>
    </source>
</evidence>
<evidence type="ECO:0000313" key="2">
    <source>
        <dbReference type="EMBL" id="CAD7642425.1"/>
    </source>
</evidence>
<dbReference type="OrthoDB" id="17400at2759"/>
<dbReference type="Pfam" id="PF01712">
    <property type="entry name" value="dNK"/>
    <property type="match status" value="1"/>
</dbReference>
<dbReference type="InterPro" id="IPR050566">
    <property type="entry name" value="Deoxyribonucleoside_kinase"/>
</dbReference>
<organism evidence="2">
    <name type="scientific">Oppiella nova</name>
    <dbReference type="NCBI Taxonomy" id="334625"/>
    <lineage>
        <taxon>Eukaryota</taxon>
        <taxon>Metazoa</taxon>
        <taxon>Ecdysozoa</taxon>
        <taxon>Arthropoda</taxon>
        <taxon>Chelicerata</taxon>
        <taxon>Arachnida</taxon>
        <taxon>Acari</taxon>
        <taxon>Acariformes</taxon>
        <taxon>Sarcoptiformes</taxon>
        <taxon>Oribatida</taxon>
        <taxon>Brachypylina</taxon>
        <taxon>Oppioidea</taxon>
        <taxon>Oppiidae</taxon>
        <taxon>Oppiella</taxon>
    </lineage>
</organism>
<dbReference type="PANTHER" id="PTHR10513:SF15">
    <property type="entry name" value="NADH DEHYDROGENASE [UBIQUINONE] 1 ALPHA SUBCOMPLEX SUBUNIT 10, MITOCHONDRIAL"/>
    <property type="match status" value="1"/>
</dbReference>
<dbReference type="EMBL" id="OC915914">
    <property type="protein sequence ID" value="CAD7642425.1"/>
    <property type="molecule type" value="Genomic_DNA"/>
</dbReference>
<dbReference type="GO" id="GO:0005739">
    <property type="term" value="C:mitochondrion"/>
    <property type="evidence" value="ECO:0007669"/>
    <property type="project" value="GOC"/>
</dbReference>
<dbReference type="InterPro" id="IPR031314">
    <property type="entry name" value="DNK_dom"/>
</dbReference>
<protein>
    <recommendedName>
        <fullName evidence="1">Deoxynucleoside kinase domain-containing protein</fullName>
    </recommendedName>
</protein>
<accession>A0A7R9LIU8</accession>
<gene>
    <name evidence="2" type="ORF">ONB1V03_LOCUS3585</name>
</gene>
<dbReference type="EMBL" id="CAJPVJ010001089">
    <property type="protein sequence ID" value="CAG2164025.1"/>
    <property type="molecule type" value="Genomic_DNA"/>
</dbReference>
<proteinExistence type="predicted"/>
<sequence length="446" mass="53571">MSFIRLCSTRLTTGLNASRSVNPMLRVQPLVKTSRATMIGIDQMDPQMIKDKPKPWPYKTKRHFQYFHYLLDLDNTAARFDPNSKIVVIEGNKGSGKEVVAQALAKHFGLHYMPEPDLEDMYINHNGFDYRSLNKYIDPQVQAVDERMYLEDPHHRGVHWMKMFFYKKRYEQYIDALAHLYNTGQGVILERSPYSDFVFTEAMNKSGYFSDNATDYYYRVRHATIYDLQRPHLVIYLDVTTDYYYRVRHATIYDLQRPHLVIYLDVSPEECLRRIKQRNIPYEVNSKVLTKEYLQVIGDEYKNRYLPEASKHSQVLIYDWNELGDIEDMADDIEKVNVDSWDPHFEKFEDWNLWEEDLWEQKRHIYTNTKDDLVSNMCVVPAYDVDELWLDAEIAEHRDKIYENMIPHYGVLPSFDPQRTSLLTRLFRWKLKHREWQEFIMRRPFF</sequence>
<dbReference type="SUPFAM" id="SSF52540">
    <property type="entry name" value="P-loop containing nucleoside triphosphate hydrolases"/>
    <property type="match status" value="1"/>
</dbReference>
<dbReference type="GO" id="GO:0006120">
    <property type="term" value="P:mitochondrial electron transport, NADH to ubiquinone"/>
    <property type="evidence" value="ECO:0007669"/>
    <property type="project" value="TreeGrafter"/>
</dbReference>
<dbReference type="InterPro" id="IPR027417">
    <property type="entry name" value="P-loop_NTPase"/>
</dbReference>
<reference evidence="2" key="1">
    <citation type="submission" date="2020-11" db="EMBL/GenBank/DDBJ databases">
        <authorList>
            <person name="Tran Van P."/>
        </authorList>
    </citation>
    <scope>NUCLEOTIDE SEQUENCE</scope>
</reference>
<dbReference type="AlphaFoldDB" id="A0A7R9LIU8"/>
<dbReference type="PANTHER" id="PTHR10513">
    <property type="entry name" value="DEOXYNUCLEOSIDE KINASE"/>
    <property type="match status" value="1"/>
</dbReference>
<feature type="domain" description="Deoxynucleoside kinase" evidence="1">
    <location>
        <begin position="88"/>
        <end position="243"/>
    </location>
</feature>